<organism evidence="1 2">
    <name type="scientific">Trichogramma kaykai</name>
    <dbReference type="NCBI Taxonomy" id="54128"/>
    <lineage>
        <taxon>Eukaryota</taxon>
        <taxon>Metazoa</taxon>
        <taxon>Ecdysozoa</taxon>
        <taxon>Arthropoda</taxon>
        <taxon>Hexapoda</taxon>
        <taxon>Insecta</taxon>
        <taxon>Pterygota</taxon>
        <taxon>Neoptera</taxon>
        <taxon>Endopterygota</taxon>
        <taxon>Hymenoptera</taxon>
        <taxon>Apocrita</taxon>
        <taxon>Proctotrupomorpha</taxon>
        <taxon>Chalcidoidea</taxon>
        <taxon>Trichogrammatidae</taxon>
        <taxon>Trichogramma</taxon>
    </lineage>
</organism>
<dbReference type="EMBL" id="JBJJXI010000070">
    <property type="protein sequence ID" value="KAL3396563.1"/>
    <property type="molecule type" value="Genomic_DNA"/>
</dbReference>
<evidence type="ECO:0000313" key="2">
    <source>
        <dbReference type="Proteomes" id="UP001627154"/>
    </source>
</evidence>
<comment type="caution">
    <text evidence="1">The sequence shown here is derived from an EMBL/GenBank/DDBJ whole genome shotgun (WGS) entry which is preliminary data.</text>
</comment>
<sequence>MASPQPRVAAVAAAAVYSRRRCRLELLPRKLVGLHSSVSPDAAVVAAAASYYKYRSKDECSVVLVVAEIGAAEAIVLVDGLVPVQAAHGGRDEVLLPLLHWRATDTASTSD</sequence>
<reference evidence="1 2" key="1">
    <citation type="journal article" date="2024" name="bioRxiv">
        <title>A reference genome for Trichogramma kaykai: A tiny desert-dwelling parasitoid wasp with competing sex-ratio distorters.</title>
        <authorList>
            <person name="Culotta J."/>
            <person name="Lindsey A.R."/>
        </authorList>
    </citation>
    <scope>NUCLEOTIDE SEQUENCE [LARGE SCALE GENOMIC DNA]</scope>
    <source>
        <strain evidence="1 2">KSX58</strain>
    </source>
</reference>
<dbReference type="AlphaFoldDB" id="A0ABD2WTR4"/>
<evidence type="ECO:0000313" key="1">
    <source>
        <dbReference type="EMBL" id="KAL3396563.1"/>
    </source>
</evidence>
<dbReference type="Proteomes" id="UP001627154">
    <property type="component" value="Unassembled WGS sequence"/>
</dbReference>
<name>A0ABD2WTR4_9HYME</name>
<keyword evidence="2" id="KW-1185">Reference proteome</keyword>
<proteinExistence type="predicted"/>
<accession>A0ABD2WTR4</accession>
<protein>
    <submittedName>
        <fullName evidence="1">Uncharacterized protein</fullName>
    </submittedName>
</protein>
<gene>
    <name evidence="1" type="ORF">TKK_009452</name>
</gene>